<reference evidence="2" key="1">
    <citation type="journal article" date="2019" name="Int. J. Syst. Evol. Microbiol.">
        <title>The Global Catalogue of Microorganisms (GCM) 10K type strain sequencing project: providing services to taxonomists for standard genome sequencing and annotation.</title>
        <authorList>
            <consortium name="The Broad Institute Genomics Platform"/>
            <consortium name="The Broad Institute Genome Sequencing Center for Infectious Disease"/>
            <person name="Wu L."/>
            <person name="Ma J."/>
        </authorList>
    </citation>
    <scope>NUCLEOTIDE SEQUENCE [LARGE SCALE GENOMIC DNA]</scope>
    <source>
        <strain evidence="2">CGMCC 4.1621</strain>
    </source>
</reference>
<comment type="caution">
    <text evidence="1">The sequence shown here is derived from an EMBL/GenBank/DDBJ whole genome shotgun (WGS) entry which is preliminary data.</text>
</comment>
<name>A0ABW2EJA0_9BACI</name>
<evidence type="ECO:0000313" key="2">
    <source>
        <dbReference type="Proteomes" id="UP001596410"/>
    </source>
</evidence>
<accession>A0ABW2EJA0</accession>
<evidence type="ECO:0000313" key="1">
    <source>
        <dbReference type="EMBL" id="MFC7062352.1"/>
    </source>
</evidence>
<proteinExistence type="predicted"/>
<dbReference type="EMBL" id="JBHSZV010000027">
    <property type="protein sequence ID" value="MFC7062352.1"/>
    <property type="molecule type" value="Genomic_DNA"/>
</dbReference>
<organism evidence="1 2">
    <name type="scientific">Halobacillus seohaensis</name>
    <dbReference type="NCBI Taxonomy" id="447421"/>
    <lineage>
        <taxon>Bacteria</taxon>
        <taxon>Bacillati</taxon>
        <taxon>Bacillota</taxon>
        <taxon>Bacilli</taxon>
        <taxon>Bacillales</taxon>
        <taxon>Bacillaceae</taxon>
        <taxon>Halobacillus</taxon>
    </lineage>
</organism>
<sequence>MLNQQINFHEVTSVYDDIPLELLMGLHDEIHKNIKKGILSEVMYSELHLMKDAAKRKGIRFLPFDK</sequence>
<dbReference type="RefSeq" id="WP_204712170.1">
    <property type="nucleotide sequence ID" value="NZ_JBHSZV010000027.1"/>
</dbReference>
<keyword evidence="2" id="KW-1185">Reference proteome</keyword>
<protein>
    <submittedName>
        <fullName evidence="1">Uncharacterized protein</fullName>
    </submittedName>
</protein>
<dbReference type="Proteomes" id="UP001596410">
    <property type="component" value="Unassembled WGS sequence"/>
</dbReference>
<gene>
    <name evidence="1" type="ORF">ACFQIC_10825</name>
</gene>